<dbReference type="Proteomes" id="UP000269945">
    <property type="component" value="Unassembled WGS sequence"/>
</dbReference>
<protein>
    <submittedName>
        <fullName evidence="1">Uncharacterized protein</fullName>
    </submittedName>
</protein>
<comment type="caution">
    <text evidence="1">The sequence shown here is derived from an EMBL/GenBank/DDBJ whole genome shotgun (WGS) entry which is preliminary data.</text>
</comment>
<keyword evidence="2" id="KW-1185">Reference proteome</keyword>
<accession>A0A9X9MCE6</accession>
<gene>
    <name evidence="1" type="ORF">BN2614_LOCUS2</name>
</gene>
<organism evidence="1 2">
    <name type="scientific">Gulo gulo</name>
    <name type="common">Wolverine</name>
    <name type="synonym">Gluton</name>
    <dbReference type="NCBI Taxonomy" id="48420"/>
    <lineage>
        <taxon>Eukaryota</taxon>
        <taxon>Metazoa</taxon>
        <taxon>Chordata</taxon>
        <taxon>Craniata</taxon>
        <taxon>Vertebrata</taxon>
        <taxon>Euteleostomi</taxon>
        <taxon>Mammalia</taxon>
        <taxon>Eutheria</taxon>
        <taxon>Laurasiatheria</taxon>
        <taxon>Carnivora</taxon>
        <taxon>Caniformia</taxon>
        <taxon>Musteloidea</taxon>
        <taxon>Mustelidae</taxon>
        <taxon>Guloninae</taxon>
        <taxon>Gulo</taxon>
    </lineage>
</organism>
<reference evidence="1 2" key="1">
    <citation type="submission" date="2018-10" db="EMBL/GenBank/DDBJ databases">
        <authorList>
            <person name="Ekblom R."/>
            <person name="Jareborg N."/>
        </authorList>
    </citation>
    <scope>NUCLEOTIDE SEQUENCE [LARGE SCALE GENOMIC DNA]</scope>
    <source>
        <tissue evidence="1">Muscle</tissue>
    </source>
</reference>
<evidence type="ECO:0000313" key="1">
    <source>
        <dbReference type="EMBL" id="VCX42120.1"/>
    </source>
</evidence>
<proteinExistence type="predicted"/>
<dbReference type="EMBL" id="CYRY02046412">
    <property type="protein sequence ID" value="VCX42120.1"/>
    <property type="molecule type" value="Genomic_DNA"/>
</dbReference>
<dbReference type="AlphaFoldDB" id="A0A9X9MCE6"/>
<evidence type="ECO:0000313" key="2">
    <source>
        <dbReference type="Proteomes" id="UP000269945"/>
    </source>
</evidence>
<name>A0A9X9MCE6_GULGU</name>
<sequence>MSEWAVGCRKGSLALMGGTTWRNRVQVEVVQTSPEGCHQGKKALSEGLVEGNGALNSHQSPTPFAAF</sequence>